<reference evidence="1 2" key="1">
    <citation type="submission" date="2018-10" db="EMBL/GenBank/DDBJ databases">
        <title>Fifty Aureobasidium pullulans genomes reveal a recombining polyextremotolerant generalist.</title>
        <authorList>
            <person name="Gostincar C."/>
            <person name="Turk M."/>
            <person name="Zajc J."/>
            <person name="Gunde-Cimerman N."/>
        </authorList>
    </citation>
    <scope>NUCLEOTIDE SEQUENCE [LARGE SCALE GENOMIC DNA]</scope>
    <source>
        <strain evidence="1 2">EXF-10751</strain>
    </source>
</reference>
<protein>
    <submittedName>
        <fullName evidence="1">Uncharacterized protein</fullName>
    </submittedName>
</protein>
<evidence type="ECO:0000313" key="2">
    <source>
        <dbReference type="Proteomes" id="UP000310421"/>
    </source>
</evidence>
<evidence type="ECO:0000313" key="1">
    <source>
        <dbReference type="EMBL" id="THW58894.1"/>
    </source>
</evidence>
<dbReference type="Proteomes" id="UP000310421">
    <property type="component" value="Unassembled WGS sequence"/>
</dbReference>
<organism evidence="1 2">
    <name type="scientific">Aureobasidium pullulans</name>
    <name type="common">Black yeast</name>
    <name type="synonym">Pullularia pullulans</name>
    <dbReference type="NCBI Taxonomy" id="5580"/>
    <lineage>
        <taxon>Eukaryota</taxon>
        <taxon>Fungi</taxon>
        <taxon>Dikarya</taxon>
        <taxon>Ascomycota</taxon>
        <taxon>Pezizomycotina</taxon>
        <taxon>Dothideomycetes</taxon>
        <taxon>Dothideomycetidae</taxon>
        <taxon>Dothideales</taxon>
        <taxon>Saccotheciaceae</taxon>
        <taxon>Aureobasidium</taxon>
    </lineage>
</organism>
<accession>A0A4V4IMM7</accession>
<sequence length="190" mass="21242">MNAASMPGTLEFFHTTIPHFQNEYWEENPPVCGITSLSLPMEDDQGVDLQWVSWIEYIVDNASALRFLEVRDWVWTNSPGLEDSFNNPGTWNLTHMKFTGCGAVTEEMGYLLQMPKDLQSLTTTSYFTPGSELHSMADAISIQEAVDVLECVQDTLLELELDPGPSELWTISQAHGAVPKSRSQIVLETA</sequence>
<name>A0A4V4IMM7_AURPU</name>
<comment type="caution">
    <text evidence="1">The sequence shown here is derived from an EMBL/GenBank/DDBJ whole genome shotgun (WGS) entry which is preliminary data.</text>
</comment>
<dbReference type="AlphaFoldDB" id="A0A4V4IMM7"/>
<dbReference type="EMBL" id="QZAN01000087">
    <property type="protein sequence ID" value="THW58894.1"/>
    <property type="molecule type" value="Genomic_DNA"/>
</dbReference>
<proteinExistence type="predicted"/>
<gene>
    <name evidence="1" type="ORF">D6D20_06899</name>
</gene>